<name>A0A150Q328_SORCE</name>
<dbReference type="Proteomes" id="UP000075604">
    <property type="component" value="Unassembled WGS sequence"/>
</dbReference>
<dbReference type="AlphaFoldDB" id="A0A150Q328"/>
<accession>A0A150Q328</accession>
<sequence>MKHLLFAALMLPLAHVGDAGRATPGPSEGAVVEAASEIDAAAKPPVPFCLPGEKVVCTLGPPPVCHCE</sequence>
<reference evidence="3 4" key="1">
    <citation type="submission" date="2014-02" db="EMBL/GenBank/DDBJ databases">
        <title>The small core and large imbalanced accessory genome model reveals a collaborative survival strategy of Sorangium cellulosum strains in nature.</title>
        <authorList>
            <person name="Han K."/>
            <person name="Peng R."/>
            <person name="Blom J."/>
            <person name="Li Y.-Z."/>
        </authorList>
    </citation>
    <scope>NUCLEOTIDE SEQUENCE [LARGE SCALE GENOMIC DNA]</scope>
    <source>
        <strain evidence="2 3">So0007-03</strain>
        <strain evidence="1 4">So0157-18</strain>
    </source>
</reference>
<protein>
    <submittedName>
        <fullName evidence="1">Uncharacterized protein</fullName>
    </submittedName>
</protein>
<gene>
    <name evidence="1" type="ORF">BE04_18140</name>
    <name evidence="2" type="ORF">BE21_35670</name>
</gene>
<evidence type="ECO:0000313" key="1">
    <source>
        <dbReference type="EMBL" id="KYF62213.1"/>
    </source>
</evidence>
<organism evidence="1 4">
    <name type="scientific">Sorangium cellulosum</name>
    <name type="common">Polyangium cellulosum</name>
    <dbReference type="NCBI Taxonomy" id="56"/>
    <lineage>
        <taxon>Bacteria</taxon>
        <taxon>Pseudomonadati</taxon>
        <taxon>Myxococcota</taxon>
        <taxon>Polyangia</taxon>
        <taxon>Polyangiales</taxon>
        <taxon>Polyangiaceae</taxon>
        <taxon>Sorangium</taxon>
    </lineage>
</organism>
<dbReference type="EMBL" id="JEME01001721">
    <property type="protein sequence ID" value="KYG06298.1"/>
    <property type="molecule type" value="Genomic_DNA"/>
</dbReference>
<evidence type="ECO:0000313" key="2">
    <source>
        <dbReference type="EMBL" id="KYG06298.1"/>
    </source>
</evidence>
<proteinExistence type="predicted"/>
<dbReference type="Proteomes" id="UP000075502">
    <property type="component" value="Unassembled WGS sequence"/>
</dbReference>
<comment type="caution">
    <text evidence="1">The sequence shown here is derived from an EMBL/GenBank/DDBJ whole genome shotgun (WGS) entry which is preliminary data.</text>
</comment>
<evidence type="ECO:0000313" key="4">
    <source>
        <dbReference type="Proteomes" id="UP000075604"/>
    </source>
</evidence>
<evidence type="ECO:0000313" key="3">
    <source>
        <dbReference type="Proteomes" id="UP000075502"/>
    </source>
</evidence>
<dbReference type="EMBL" id="JELX01000728">
    <property type="protein sequence ID" value="KYF62213.1"/>
    <property type="molecule type" value="Genomic_DNA"/>
</dbReference>